<feature type="domain" description="Helix-turn-helix" evidence="2">
    <location>
        <begin position="23"/>
        <end position="62"/>
    </location>
</feature>
<evidence type="ECO:0000313" key="4">
    <source>
        <dbReference type="Proteomes" id="UP001142374"/>
    </source>
</evidence>
<name>A0A9X2LLM9_9ACTN</name>
<accession>A0A9X2LLM9</accession>
<dbReference type="AlphaFoldDB" id="A0A9X2LLM9"/>
<dbReference type="EMBL" id="JANIID010000037">
    <property type="protein sequence ID" value="MCQ8774066.1"/>
    <property type="molecule type" value="Genomic_DNA"/>
</dbReference>
<dbReference type="Pfam" id="PF12728">
    <property type="entry name" value="HTH_17"/>
    <property type="match status" value="1"/>
</dbReference>
<keyword evidence="4" id="KW-1185">Reference proteome</keyword>
<feature type="compositionally biased region" description="Basic and acidic residues" evidence="1">
    <location>
        <begin position="95"/>
        <end position="111"/>
    </location>
</feature>
<comment type="caution">
    <text evidence="3">The sequence shown here is derived from an EMBL/GenBank/DDBJ whole genome shotgun (WGS) entry which is preliminary data.</text>
</comment>
<dbReference type="Proteomes" id="UP001142374">
    <property type="component" value="Unassembled WGS sequence"/>
</dbReference>
<proteinExistence type="predicted"/>
<gene>
    <name evidence="3" type="ORF">NQU55_30535</name>
</gene>
<organism evidence="3 4">
    <name type="scientific">Streptomyces telluris</name>
    <dbReference type="NCBI Taxonomy" id="2720021"/>
    <lineage>
        <taxon>Bacteria</taxon>
        <taxon>Bacillati</taxon>
        <taxon>Actinomycetota</taxon>
        <taxon>Actinomycetes</taxon>
        <taxon>Kitasatosporales</taxon>
        <taxon>Streptomycetaceae</taxon>
        <taxon>Streptomyces</taxon>
    </lineage>
</organism>
<evidence type="ECO:0000313" key="3">
    <source>
        <dbReference type="EMBL" id="MCQ8774066.1"/>
    </source>
</evidence>
<feature type="region of interest" description="Disordered" evidence="1">
    <location>
        <begin position="80"/>
        <end position="111"/>
    </location>
</feature>
<evidence type="ECO:0000259" key="2">
    <source>
        <dbReference type="Pfam" id="PF12728"/>
    </source>
</evidence>
<protein>
    <submittedName>
        <fullName evidence="3">Helix-turn-helix domain-containing protein</fullName>
    </submittedName>
</protein>
<sequence length="111" mass="11967">MTGISGPALSFAEAFDLPLVVGINTAARAFGVCPDTAYKLISLGRFPCPVLRLGRHYRVPTAGMLRALGIDEMPVYAADLEAGPDDPAHHTVHPVPEERTTYEHHDDTRSG</sequence>
<dbReference type="RefSeq" id="WP_240976341.1">
    <property type="nucleotide sequence ID" value="NZ_JAATER010000094.1"/>
</dbReference>
<dbReference type="InterPro" id="IPR041657">
    <property type="entry name" value="HTH_17"/>
</dbReference>
<reference evidence="3" key="1">
    <citation type="submission" date="2022-06" db="EMBL/GenBank/DDBJ databases">
        <title>WGS of actinobacteria.</title>
        <authorList>
            <person name="Thawai C."/>
        </authorList>
    </citation>
    <scope>NUCLEOTIDE SEQUENCE</scope>
    <source>
        <strain evidence="3">AA8</strain>
    </source>
</reference>
<evidence type="ECO:0000256" key="1">
    <source>
        <dbReference type="SAM" id="MobiDB-lite"/>
    </source>
</evidence>